<evidence type="ECO:0000256" key="3">
    <source>
        <dbReference type="ARBA" id="ARBA00023274"/>
    </source>
</evidence>
<dbReference type="Gene3D" id="1.10.10.1760">
    <property type="entry name" value="60S ribosomal protein L36"/>
    <property type="match status" value="1"/>
</dbReference>
<accession>A0ABQ9Y680</accession>
<dbReference type="Proteomes" id="UP001281761">
    <property type="component" value="Unassembled WGS sequence"/>
</dbReference>
<dbReference type="EMBL" id="JARBJD010000031">
    <property type="protein sequence ID" value="KAK2959226.1"/>
    <property type="molecule type" value="Genomic_DNA"/>
</dbReference>
<name>A0ABQ9Y680_9EUKA</name>
<evidence type="ECO:0000313" key="6">
    <source>
        <dbReference type="Proteomes" id="UP001281761"/>
    </source>
</evidence>
<dbReference type="InterPro" id="IPR000509">
    <property type="entry name" value="Ribosomal_eL36"/>
</dbReference>
<reference evidence="5 6" key="1">
    <citation type="journal article" date="2022" name="bioRxiv">
        <title>Genomics of Preaxostyla Flagellates Illuminates Evolutionary Transitions and the Path Towards Mitochondrial Loss.</title>
        <authorList>
            <person name="Novak L.V.F."/>
            <person name="Treitli S.C."/>
            <person name="Pyrih J."/>
            <person name="Halakuc P."/>
            <person name="Pipaliya S.V."/>
            <person name="Vacek V."/>
            <person name="Brzon O."/>
            <person name="Soukal P."/>
            <person name="Eme L."/>
            <person name="Dacks J.B."/>
            <person name="Karnkowska A."/>
            <person name="Elias M."/>
            <person name="Hampl V."/>
        </authorList>
    </citation>
    <scope>NUCLEOTIDE SEQUENCE [LARGE SCALE GENOMIC DNA]</scope>
    <source>
        <strain evidence="5">NAU3</strain>
        <tissue evidence="5">Gut</tissue>
    </source>
</reference>
<evidence type="ECO:0000256" key="4">
    <source>
        <dbReference type="RuleBase" id="RU000665"/>
    </source>
</evidence>
<evidence type="ECO:0000313" key="5">
    <source>
        <dbReference type="EMBL" id="KAK2959226.1"/>
    </source>
</evidence>
<sequence length="92" mass="10850">MAPQKLTKKQMRHVRPNARHFMNHRTKLVKQVIAEISGSAPYEKRIIELLRVGKEKRALKFAKARLGTHKRALKKRSMMEHILQKEASKHHH</sequence>
<proteinExistence type="inferred from homology"/>
<dbReference type="Pfam" id="PF01158">
    <property type="entry name" value="Ribosomal_L36e"/>
    <property type="match status" value="1"/>
</dbReference>
<dbReference type="PANTHER" id="PTHR10114">
    <property type="entry name" value="60S RIBOSOMAL PROTEIN L36"/>
    <property type="match status" value="1"/>
</dbReference>
<protein>
    <recommendedName>
        <fullName evidence="4">60S ribosomal protein L36</fullName>
    </recommendedName>
</protein>
<evidence type="ECO:0000256" key="1">
    <source>
        <dbReference type="ARBA" id="ARBA00006509"/>
    </source>
</evidence>
<keyword evidence="2 4" id="KW-0689">Ribosomal protein</keyword>
<gene>
    <name evidence="5" type="ORF">BLNAU_5784</name>
</gene>
<organism evidence="5 6">
    <name type="scientific">Blattamonas nauphoetae</name>
    <dbReference type="NCBI Taxonomy" id="2049346"/>
    <lineage>
        <taxon>Eukaryota</taxon>
        <taxon>Metamonada</taxon>
        <taxon>Preaxostyla</taxon>
        <taxon>Oxymonadida</taxon>
        <taxon>Blattamonas</taxon>
    </lineage>
</organism>
<keyword evidence="3 4" id="KW-0687">Ribonucleoprotein</keyword>
<keyword evidence="6" id="KW-1185">Reference proteome</keyword>
<dbReference type="GO" id="GO:0005840">
    <property type="term" value="C:ribosome"/>
    <property type="evidence" value="ECO:0007669"/>
    <property type="project" value="UniProtKB-KW"/>
</dbReference>
<comment type="caution">
    <text evidence="5">The sequence shown here is derived from an EMBL/GenBank/DDBJ whole genome shotgun (WGS) entry which is preliminary data.</text>
</comment>
<evidence type="ECO:0000256" key="2">
    <source>
        <dbReference type="ARBA" id="ARBA00022980"/>
    </source>
</evidence>
<dbReference type="PROSITE" id="PS01190">
    <property type="entry name" value="RIBOSOMAL_L36E"/>
    <property type="match status" value="1"/>
</dbReference>
<comment type="similarity">
    <text evidence="1 4">Belongs to the eukaryotic ribosomal protein eL36 family.</text>
</comment>
<dbReference type="InterPro" id="IPR038097">
    <property type="entry name" value="Ribosomal_eL36_sf"/>
</dbReference>